<protein>
    <recommendedName>
        <fullName evidence="9">LcnD-like C-terminal domain-containing protein</fullName>
    </recommendedName>
</protein>
<dbReference type="GO" id="GO:0016020">
    <property type="term" value="C:membrane"/>
    <property type="evidence" value="ECO:0007669"/>
    <property type="project" value="InterPro"/>
</dbReference>
<evidence type="ECO:0000256" key="4">
    <source>
        <dbReference type="ARBA" id="ARBA00022692"/>
    </source>
</evidence>
<dbReference type="Pfam" id="PF25940">
    <property type="entry name" value="LcnD_C"/>
    <property type="match status" value="1"/>
</dbReference>
<evidence type="ECO:0000313" key="10">
    <source>
        <dbReference type="EMBL" id="OGK56912.1"/>
    </source>
</evidence>
<dbReference type="SUPFAM" id="SSF111369">
    <property type="entry name" value="HlyD-like secretion proteins"/>
    <property type="match status" value="1"/>
</dbReference>
<dbReference type="PANTHER" id="PTHR32347:SF14">
    <property type="entry name" value="EFFLUX SYSTEM COMPONENT YKNX-RELATED"/>
    <property type="match status" value="1"/>
</dbReference>
<evidence type="ECO:0000313" key="11">
    <source>
        <dbReference type="Proteomes" id="UP000176376"/>
    </source>
</evidence>
<dbReference type="Gene3D" id="2.40.420.20">
    <property type="match status" value="1"/>
</dbReference>
<keyword evidence="5 8" id="KW-1133">Transmembrane helix</keyword>
<dbReference type="Gene3D" id="2.40.30.170">
    <property type="match status" value="1"/>
</dbReference>
<dbReference type="PANTHER" id="PTHR32347">
    <property type="entry name" value="EFFLUX SYSTEM COMPONENT YKNX-RELATED"/>
    <property type="match status" value="1"/>
</dbReference>
<sequence>MILRLLRQRKLLIGAAFLLIVVAIFIYFQNTKNSVKTLQSAKVKRGNIEKNLTLSGNINVDEKVILRFQTSGRLTYIGVKQGDYIRKNQLIAMLDQRSVKKNLQKELNDYLTARWDFEQDKEDNKSVVMTDSVRRILEKSQFDLNNAVLDVELQSLAVEYSKLISPIEGIVTFVGSPYPGINVTPTQAEFEIMNPKTIYMSAQADQDEITQIKEGMTGLIILDSYPDEKLSGTVKTTAFTPTQGETGTVYEIKISLPVDNAASKFRLGMSGDITFVTEKKSDVLNVPVKFVFEDNGKSYVNIMKNNKKVKQTVKTGLETDEFFEITSGLKKGDVIYD</sequence>
<evidence type="ECO:0000256" key="2">
    <source>
        <dbReference type="ARBA" id="ARBA00004370"/>
    </source>
</evidence>
<evidence type="ECO:0000256" key="3">
    <source>
        <dbReference type="ARBA" id="ARBA00009477"/>
    </source>
</evidence>
<dbReference type="EMBL" id="MGAY01000019">
    <property type="protein sequence ID" value="OGK56912.1"/>
    <property type="molecule type" value="Genomic_DNA"/>
</dbReference>
<feature type="domain" description="LcnD-like C-terminal" evidence="9">
    <location>
        <begin position="196"/>
        <end position="280"/>
    </location>
</feature>
<accession>A0A1F7JMS5</accession>
<keyword evidence="4 8" id="KW-0812">Transmembrane</keyword>
<dbReference type="NCBIfam" id="TIGR01730">
    <property type="entry name" value="RND_mfp"/>
    <property type="match status" value="1"/>
</dbReference>
<dbReference type="Proteomes" id="UP000176376">
    <property type="component" value="Unassembled WGS sequence"/>
</dbReference>
<reference evidence="10 11" key="1">
    <citation type="journal article" date="2016" name="Nat. Commun.">
        <title>Thousands of microbial genomes shed light on interconnected biogeochemical processes in an aquifer system.</title>
        <authorList>
            <person name="Anantharaman K."/>
            <person name="Brown C.T."/>
            <person name="Hug L.A."/>
            <person name="Sharon I."/>
            <person name="Castelle C.J."/>
            <person name="Probst A.J."/>
            <person name="Thomas B.C."/>
            <person name="Singh A."/>
            <person name="Wilkins M.J."/>
            <person name="Karaoz U."/>
            <person name="Brodie E.L."/>
            <person name="Williams K.H."/>
            <person name="Hubbard S.S."/>
            <person name="Banfield J.F."/>
        </authorList>
    </citation>
    <scope>NUCLEOTIDE SEQUENCE [LARGE SCALE GENOMIC DNA]</scope>
</reference>
<proteinExistence type="inferred from homology"/>
<feature type="transmembrane region" description="Helical" evidence="8">
    <location>
        <begin position="12"/>
        <end position="28"/>
    </location>
</feature>
<evidence type="ECO:0000256" key="5">
    <source>
        <dbReference type="ARBA" id="ARBA00022989"/>
    </source>
</evidence>
<dbReference type="InterPro" id="IPR006143">
    <property type="entry name" value="RND_pump_MFP"/>
</dbReference>
<evidence type="ECO:0000256" key="6">
    <source>
        <dbReference type="ARBA" id="ARBA00023054"/>
    </source>
</evidence>
<keyword evidence="6" id="KW-0175">Coiled coil</keyword>
<comment type="caution">
    <text evidence="10">The sequence shown here is derived from an EMBL/GenBank/DDBJ whole genome shotgun (WGS) entry which is preliminary data.</text>
</comment>
<keyword evidence="7 8" id="KW-0472">Membrane</keyword>
<comment type="subcellular location">
    <subcellularLocation>
        <location evidence="1">Cell envelope</location>
    </subcellularLocation>
    <subcellularLocation>
        <location evidence="2">Membrane</location>
    </subcellularLocation>
</comment>
<dbReference type="GO" id="GO:0030313">
    <property type="term" value="C:cell envelope"/>
    <property type="evidence" value="ECO:0007669"/>
    <property type="project" value="UniProtKB-SubCell"/>
</dbReference>
<dbReference type="STRING" id="1802074.A3J15_00750"/>
<name>A0A1F7JMS5_9BACT</name>
<evidence type="ECO:0000256" key="7">
    <source>
        <dbReference type="ARBA" id="ARBA00023136"/>
    </source>
</evidence>
<dbReference type="GO" id="GO:0022857">
    <property type="term" value="F:transmembrane transporter activity"/>
    <property type="evidence" value="ECO:0007669"/>
    <property type="project" value="InterPro"/>
</dbReference>
<dbReference type="AlphaFoldDB" id="A0A1F7JMS5"/>
<gene>
    <name evidence="10" type="ORF">A3J15_00750</name>
</gene>
<evidence type="ECO:0000259" key="9">
    <source>
        <dbReference type="Pfam" id="PF25940"/>
    </source>
</evidence>
<dbReference type="InterPro" id="IPR050465">
    <property type="entry name" value="UPF0194_transport"/>
</dbReference>
<evidence type="ECO:0000256" key="8">
    <source>
        <dbReference type="SAM" id="Phobius"/>
    </source>
</evidence>
<comment type="similarity">
    <text evidence="3">Belongs to the membrane fusion protein (MFP) (TC 8.A.1) family.</text>
</comment>
<organism evidence="10 11">
    <name type="scientific">Candidatus Roizmanbacteria bacterium RIFCSPLOWO2_02_FULL_38_10</name>
    <dbReference type="NCBI Taxonomy" id="1802074"/>
    <lineage>
        <taxon>Bacteria</taxon>
        <taxon>Candidatus Roizmaniibacteriota</taxon>
    </lineage>
</organism>
<dbReference type="InterPro" id="IPR058795">
    <property type="entry name" value="LcnD_C"/>
</dbReference>
<dbReference type="Gene3D" id="2.40.50.100">
    <property type="match status" value="1"/>
</dbReference>
<evidence type="ECO:0000256" key="1">
    <source>
        <dbReference type="ARBA" id="ARBA00004196"/>
    </source>
</evidence>